<keyword evidence="1" id="KW-0812">Transmembrane</keyword>
<dbReference type="OrthoDB" id="383976at2759"/>
<proteinExistence type="predicted"/>
<sequence>MDGVTEDDVIITNKDYNLKTNVLHTFYFKFNENCNVNDDNSQCVDFVSNKDVGNTAKELYKKFARNINILTKRRSYYNSIDKGNNIENRCIYFIYWFYDQLLSKNISQTEIDAFFKEWEMQKNSMFVGNDCACEIYNIKLNEIEKIKKLYNYLISYDRYKNYRITVDKKNNNIYCYYIKGFFNLYNEVVTTCNGNNDGEHCRVFRKYIKKYIKENVLTTLNGNCVNNNVTAEPEDVDKSKDTGDHKKKSEKYSIFDDLAIHQKIESKDYDTTGLNEHSAICQNISCPNNHCKKDPKVLCEDFFKLFMVLSKDSVNDYRVSKYNLEYLNYWFNQQLRDNVTNDADRKTILRAFSDKCKDHHGLDKLKGKLHFIDDNDYNKMNIMYNLYYNYYKIETDCTEKKDNSKSICSGYANLCVDKYKNGIAKYIKGDNDFYDSMNEFNVLYKNIKYRTKSLIDVELPALPEMPLLKESEQQSQLQKSVVLCQNEQTIPVAAVTKENNEYDTILKDSSIQQIYKKFNEKSVDVNMCSKYCNKIILLEEKHNGIKNICGKIVTNLKNLSDIKDLEISHKKRCSHLTYWSYNEIRNTFNTNKNKILDESVSSELNEVILRVNNDLPTGETCIYYFDDNFNEWNEEKYLHDYFENYTNLAKINIDAAQDIKYCKYINNIYDLYRKHIVDCCTCYSNSKLFCEEKCPKYFKCNKEYVPNNLLLQFKCTDETSEKYKEKIHEMVTIDRIVKWITEKSHAKPNLLGTINSNSLGVSDTIHYANIYDPFYRAIIICFVFLGILLFLFVSYKFTPIGSLFHKNVKKENINYNLHEDYEQKYLEYDSNYENVDLHDERIRLRYNPLYVS</sequence>
<dbReference type="Proteomes" id="UP000243200">
    <property type="component" value="Unassembled WGS sequence"/>
</dbReference>
<keyword evidence="1" id="KW-1133">Transmembrane helix</keyword>
<evidence type="ECO:0000256" key="1">
    <source>
        <dbReference type="SAM" id="Phobius"/>
    </source>
</evidence>
<dbReference type="Pfam" id="PF05795">
    <property type="entry name" value="Plasmodium_Vir"/>
    <property type="match status" value="2"/>
</dbReference>
<feature type="transmembrane region" description="Helical" evidence="1">
    <location>
        <begin position="774"/>
        <end position="795"/>
    </location>
</feature>
<gene>
    <name evidence="2" type="primary">PowCR01_000174700</name>
    <name evidence="2" type="ORF">POWCR01_000174700</name>
</gene>
<organism evidence="2 3">
    <name type="scientific">Plasmodium ovale</name>
    <name type="common">malaria parasite P. ovale</name>
    <dbReference type="NCBI Taxonomy" id="36330"/>
    <lineage>
        <taxon>Eukaryota</taxon>
        <taxon>Sar</taxon>
        <taxon>Alveolata</taxon>
        <taxon>Apicomplexa</taxon>
        <taxon>Aconoidasida</taxon>
        <taxon>Haemosporida</taxon>
        <taxon>Plasmodiidae</taxon>
        <taxon>Plasmodium</taxon>
        <taxon>Plasmodium (Plasmodium)</taxon>
    </lineage>
</organism>
<dbReference type="VEuPathDB" id="PlasmoDB:PocGH01_00238000"/>
<name>A0A1C3KJQ6_PLAOA</name>
<protein>
    <submittedName>
        <fullName evidence="2">PIR protein</fullName>
    </submittedName>
</protein>
<dbReference type="InterPro" id="IPR008780">
    <property type="entry name" value="Plasmodium_Vir"/>
</dbReference>
<evidence type="ECO:0000313" key="3">
    <source>
        <dbReference type="Proteomes" id="UP000243200"/>
    </source>
</evidence>
<dbReference type="AlphaFoldDB" id="A0A1C3KJQ6"/>
<keyword evidence="1" id="KW-0472">Membrane</keyword>
<evidence type="ECO:0000313" key="2">
    <source>
        <dbReference type="EMBL" id="SBT74141.1"/>
    </source>
</evidence>
<dbReference type="EMBL" id="FLRJ01000648">
    <property type="protein sequence ID" value="SBT74141.1"/>
    <property type="molecule type" value="Genomic_DNA"/>
</dbReference>
<accession>A0A1C3KJQ6</accession>
<reference evidence="2 3" key="1">
    <citation type="submission" date="2016-06" db="EMBL/GenBank/DDBJ databases">
        <authorList>
            <consortium name="Pathogen Informatics"/>
        </authorList>
    </citation>
    <scope>NUCLEOTIDE SEQUENCE [LARGE SCALE GENOMIC DNA]</scope>
</reference>
<dbReference type="VEuPathDB" id="PlasmoDB:POWCR01_000174700"/>